<protein>
    <submittedName>
        <fullName evidence="1">Uncharacterized protein</fullName>
    </submittedName>
</protein>
<sequence>MKKKEIVILALVVAVLAAVLIIMNVIGSHGAQRLVITVNGEEYQNFVLTDQTNMHFTIETPDGYNEVVITNGVVDVVDADCHNHVCVDTKPASKIFDKIVCLPHKVVIEIVGDNGEMG</sequence>
<reference evidence="1" key="1">
    <citation type="submission" date="2019-08" db="EMBL/GenBank/DDBJ databases">
        <authorList>
            <person name="Kucharzyk K."/>
            <person name="Murdoch R.W."/>
            <person name="Higgins S."/>
            <person name="Loffler F."/>
        </authorList>
    </citation>
    <scope>NUCLEOTIDE SEQUENCE</scope>
</reference>
<evidence type="ECO:0000313" key="1">
    <source>
        <dbReference type="EMBL" id="MPM72984.1"/>
    </source>
</evidence>
<organism evidence="1">
    <name type="scientific">bioreactor metagenome</name>
    <dbReference type="NCBI Taxonomy" id="1076179"/>
    <lineage>
        <taxon>unclassified sequences</taxon>
        <taxon>metagenomes</taxon>
        <taxon>ecological metagenomes</taxon>
    </lineage>
</organism>
<name>A0A645C9L2_9ZZZZ</name>
<gene>
    <name evidence="1" type="ORF">SDC9_119960</name>
</gene>
<proteinExistence type="predicted"/>
<comment type="caution">
    <text evidence="1">The sequence shown here is derived from an EMBL/GenBank/DDBJ whole genome shotgun (WGS) entry which is preliminary data.</text>
</comment>
<dbReference type="Pfam" id="PF07009">
    <property type="entry name" value="NusG_II"/>
    <property type="match status" value="1"/>
</dbReference>
<dbReference type="Gene3D" id="2.60.320.10">
    <property type="entry name" value="N-utilization substance G protein NusG, insert domain"/>
    <property type="match status" value="1"/>
</dbReference>
<dbReference type="AlphaFoldDB" id="A0A645C9L2"/>
<dbReference type="InterPro" id="IPR038690">
    <property type="entry name" value="NusG_2_sf"/>
</dbReference>
<dbReference type="EMBL" id="VSSQ01025081">
    <property type="protein sequence ID" value="MPM72984.1"/>
    <property type="molecule type" value="Genomic_DNA"/>
</dbReference>
<accession>A0A645C9L2</accession>